<dbReference type="Proteomes" id="UP000583387">
    <property type="component" value="Unassembled WGS sequence"/>
</dbReference>
<dbReference type="Pfam" id="PF13807">
    <property type="entry name" value="GNVR"/>
    <property type="match status" value="1"/>
</dbReference>
<gene>
    <name evidence="3" type="ORF">PSEWESI4_04927</name>
</gene>
<keyword evidence="4" id="KW-1185">Reference proteome</keyword>
<dbReference type="EMBL" id="CAJFCI010000101">
    <property type="protein sequence ID" value="CAD5110604.1"/>
    <property type="molecule type" value="Genomic_DNA"/>
</dbReference>
<keyword evidence="1" id="KW-0812">Transmembrane</keyword>
<evidence type="ECO:0000259" key="2">
    <source>
        <dbReference type="Pfam" id="PF13807"/>
    </source>
</evidence>
<proteinExistence type="predicted"/>
<evidence type="ECO:0000313" key="4">
    <source>
        <dbReference type="Proteomes" id="UP000583387"/>
    </source>
</evidence>
<evidence type="ECO:0000256" key="1">
    <source>
        <dbReference type="SAM" id="Phobius"/>
    </source>
</evidence>
<dbReference type="InterPro" id="IPR032807">
    <property type="entry name" value="GNVR"/>
</dbReference>
<keyword evidence="1" id="KW-1133">Transmembrane helix</keyword>
<evidence type="ECO:0000313" key="3">
    <source>
        <dbReference type="EMBL" id="CAD5110604.1"/>
    </source>
</evidence>
<feature type="transmembrane region" description="Helical" evidence="1">
    <location>
        <begin position="67"/>
        <end position="91"/>
    </location>
</feature>
<keyword evidence="1" id="KW-0472">Membrane</keyword>
<comment type="caution">
    <text evidence="3">The sequence shown here is derived from an EMBL/GenBank/DDBJ whole genome shotgun (WGS) entry which is preliminary data.</text>
</comment>
<name>A0A7U7IBJ5_9GAMM</name>
<dbReference type="AlphaFoldDB" id="A0A7U7IBJ5"/>
<organism evidence="3 4">
    <name type="scientific">Zestomonas carbonaria</name>
    <dbReference type="NCBI Taxonomy" id="2762745"/>
    <lineage>
        <taxon>Bacteria</taxon>
        <taxon>Pseudomonadati</taxon>
        <taxon>Pseudomonadota</taxon>
        <taxon>Gammaproteobacteria</taxon>
        <taxon>Pseudomonadales</taxon>
        <taxon>Pseudomonadaceae</taxon>
        <taxon>Zestomonas</taxon>
    </lineage>
</organism>
<reference evidence="3 4" key="1">
    <citation type="submission" date="2020-08" db="EMBL/GenBank/DDBJ databases">
        <authorList>
            <person name="Criscuolo A."/>
        </authorList>
    </citation>
    <scope>NUCLEOTIDE SEQUENCE [LARGE SCALE GENOMIC DNA]</scope>
    <source>
        <strain evidence="3">CIP111764</strain>
    </source>
</reference>
<sequence>MRLLSTNRTVESLRNRTDEDLFLKKLAQWREEAAQLKQLNLDIGRMRLVTVDQVAIEPTKAEKPRKALILALGLVLGGMLGLFIALVRAMVQRQPERQRHHAPLA</sequence>
<accession>A0A7U7IBJ5</accession>
<feature type="domain" description="Tyrosine-protein kinase G-rich" evidence="2">
    <location>
        <begin position="35"/>
        <end position="90"/>
    </location>
</feature>
<protein>
    <recommendedName>
        <fullName evidence="2">Tyrosine-protein kinase G-rich domain-containing protein</fullName>
    </recommendedName>
</protein>